<dbReference type="Proteomes" id="UP000198953">
    <property type="component" value="Unassembled WGS sequence"/>
</dbReference>
<dbReference type="AlphaFoldDB" id="A0A1H7Q8K0"/>
<evidence type="ECO:0000313" key="1">
    <source>
        <dbReference type="EMBL" id="SEL44420.1"/>
    </source>
</evidence>
<reference evidence="1 2" key="1">
    <citation type="submission" date="2016-10" db="EMBL/GenBank/DDBJ databases">
        <authorList>
            <person name="de Groot N.N."/>
        </authorList>
    </citation>
    <scope>NUCLEOTIDE SEQUENCE [LARGE SCALE GENOMIC DNA]</scope>
    <source>
        <strain evidence="1 2">DSM 43357</strain>
    </source>
</reference>
<protein>
    <submittedName>
        <fullName evidence="1">Uncharacterized protein</fullName>
    </submittedName>
</protein>
<proteinExistence type="predicted"/>
<gene>
    <name evidence="1" type="ORF">SAMN05660976_02462</name>
</gene>
<dbReference type="InterPro" id="IPR045592">
    <property type="entry name" value="DUF6461"/>
</dbReference>
<accession>A0A1H7Q8K0</accession>
<organism evidence="1 2">
    <name type="scientific">Nonomuraea pusilla</name>
    <dbReference type="NCBI Taxonomy" id="46177"/>
    <lineage>
        <taxon>Bacteria</taxon>
        <taxon>Bacillati</taxon>
        <taxon>Actinomycetota</taxon>
        <taxon>Actinomycetes</taxon>
        <taxon>Streptosporangiales</taxon>
        <taxon>Streptosporangiaceae</taxon>
        <taxon>Nonomuraea</taxon>
    </lineage>
</organism>
<name>A0A1H7Q8K0_9ACTN</name>
<dbReference type="EMBL" id="FOBF01000005">
    <property type="protein sequence ID" value="SEL44420.1"/>
    <property type="molecule type" value="Genomic_DNA"/>
</dbReference>
<sequence length="223" mass="24270">MSRMTTFDPLAPFQWLNVSESSGGGALGVIFSVAFFRGLDPAEVVRRFSRGESSGQESDFGGLGDKAYEFVDETDGGDGGGYVGVFKAGEWCVAIEPHGWMVTLHEVVTALSQGCEVLAVTRHDYAAEHSFAYAIDGTLVTGYPLRHPHERYGSDPDRLNGFMRELGMGLDKPEDEAAWDAAWEDNYDTAVPRGFALAAKVTGVPFRPDMLDRPMLVGPIVKK</sequence>
<evidence type="ECO:0000313" key="2">
    <source>
        <dbReference type="Proteomes" id="UP000198953"/>
    </source>
</evidence>
<dbReference type="Pfam" id="PF20062">
    <property type="entry name" value="DUF6461"/>
    <property type="match status" value="1"/>
</dbReference>
<dbReference type="STRING" id="46177.SAMN05660976_02462"/>
<keyword evidence="2" id="KW-1185">Reference proteome</keyword>